<evidence type="ECO:0000259" key="4">
    <source>
        <dbReference type="PROSITE" id="PS50893"/>
    </source>
</evidence>
<gene>
    <name evidence="5" type="ORF">GCM10025780_10530</name>
</gene>
<dbReference type="PANTHER" id="PTHR24220">
    <property type="entry name" value="IMPORT ATP-BINDING PROTEIN"/>
    <property type="match status" value="1"/>
</dbReference>
<dbReference type="RefSeq" id="WP_345374065.1">
    <property type="nucleotide sequence ID" value="NZ_BAABLM010000002.1"/>
</dbReference>
<dbReference type="Gene3D" id="3.40.50.300">
    <property type="entry name" value="P-loop containing nucleotide triphosphate hydrolases"/>
    <property type="match status" value="1"/>
</dbReference>
<dbReference type="Pfam" id="PF00005">
    <property type="entry name" value="ABC_tran"/>
    <property type="match status" value="1"/>
</dbReference>
<evidence type="ECO:0000256" key="1">
    <source>
        <dbReference type="ARBA" id="ARBA00022448"/>
    </source>
</evidence>
<dbReference type="PROSITE" id="PS00211">
    <property type="entry name" value="ABC_TRANSPORTER_1"/>
    <property type="match status" value="1"/>
</dbReference>
<evidence type="ECO:0000256" key="3">
    <source>
        <dbReference type="ARBA" id="ARBA00022840"/>
    </source>
</evidence>
<keyword evidence="3 5" id="KW-0067">ATP-binding</keyword>
<keyword evidence="2" id="KW-0547">Nucleotide-binding</keyword>
<keyword evidence="1" id="KW-0813">Transport</keyword>
<dbReference type="InterPro" id="IPR003439">
    <property type="entry name" value="ABC_transporter-like_ATP-bd"/>
</dbReference>
<feature type="domain" description="ABC transporter" evidence="4">
    <location>
        <begin position="5"/>
        <end position="241"/>
    </location>
</feature>
<organism evidence="5 6">
    <name type="scientific">Frondihabitans cladoniiphilus</name>
    <dbReference type="NCBI Taxonomy" id="715785"/>
    <lineage>
        <taxon>Bacteria</taxon>
        <taxon>Bacillati</taxon>
        <taxon>Actinomycetota</taxon>
        <taxon>Actinomycetes</taxon>
        <taxon>Micrococcales</taxon>
        <taxon>Microbacteriaceae</taxon>
        <taxon>Frondihabitans</taxon>
    </lineage>
</organism>
<dbReference type="CDD" id="cd03255">
    <property type="entry name" value="ABC_MJ0796_LolCDE_FtsE"/>
    <property type="match status" value="1"/>
</dbReference>
<dbReference type="EMBL" id="BAABLM010000002">
    <property type="protein sequence ID" value="GAA4669316.1"/>
    <property type="molecule type" value="Genomic_DNA"/>
</dbReference>
<dbReference type="InterPro" id="IPR017911">
    <property type="entry name" value="MacB-like_ATP-bd"/>
</dbReference>
<dbReference type="SMART" id="SM00382">
    <property type="entry name" value="AAA"/>
    <property type="match status" value="1"/>
</dbReference>
<evidence type="ECO:0000256" key="2">
    <source>
        <dbReference type="ARBA" id="ARBA00022741"/>
    </source>
</evidence>
<dbReference type="SUPFAM" id="SSF52540">
    <property type="entry name" value="P-loop containing nucleoside triphosphate hydrolases"/>
    <property type="match status" value="1"/>
</dbReference>
<proteinExistence type="predicted"/>
<protein>
    <submittedName>
        <fullName evidence="5">ABC transporter ATP-binding protein</fullName>
    </submittedName>
</protein>
<dbReference type="Proteomes" id="UP001501295">
    <property type="component" value="Unassembled WGS sequence"/>
</dbReference>
<dbReference type="PROSITE" id="PS50893">
    <property type="entry name" value="ABC_TRANSPORTER_2"/>
    <property type="match status" value="1"/>
</dbReference>
<dbReference type="InterPro" id="IPR015854">
    <property type="entry name" value="ABC_transpr_LolD-like"/>
</dbReference>
<dbReference type="InterPro" id="IPR027417">
    <property type="entry name" value="P-loop_NTPase"/>
</dbReference>
<dbReference type="PANTHER" id="PTHR24220:SF685">
    <property type="entry name" value="ABC TRANSPORTER RELATED"/>
    <property type="match status" value="1"/>
</dbReference>
<accession>A0ABP8VT04</accession>
<dbReference type="GO" id="GO:0005524">
    <property type="term" value="F:ATP binding"/>
    <property type="evidence" value="ECO:0007669"/>
    <property type="project" value="UniProtKB-KW"/>
</dbReference>
<comment type="caution">
    <text evidence="5">The sequence shown here is derived from an EMBL/GenBank/DDBJ whole genome shotgun (WGS) entry which is preliminary data.</text>
</comment>
<evidence type="ECO:0000313" key="6">
    <source>
        <dbReference type="Proteomes" id="UP001501295"/>
    </source>
</evidence>
<evidence type="ECO:0000313" key="5">
    <source>
        <dbReference type="EMBL" id="GAA4669316.1"/>
    </source>
</evidence>
<sequence length="243" mass="25440">MPHLLFARDLVKTYNGSSGSTTVLAGISLAIQPGELVTIVGPSGSGKSTLLQCLSGLDSPTSGRVEIEGTDLATLGADAFAEFRRDRLGFVFQSYNLIPALSAFDNIALPTRLSGGSVDKARVRSALSAVGLTEVARQRPSQLSGGQQQRVAIARALAASPALLFADEPTGALDTESGSRVLTLLRTYASGERSVVMVTHDLEAAALGDRVLVLRDGGIHTQLVRPTAVDVFAAVDNARQGRR</sequence>
<keyword evidence="6" id="KW-1185">Reference proteome</keyword>
<dbReference type="InterPro" id="IPR003593">
    <property type="entry name" value="AAA+_ATPase"/>
</dbReference>
<reference evidence="6" key="1">
    <citation type="journal article" date="2019" name="Int. J. Syst. Evol. Microbiol.">
        <title>The Global Catalogue of Microorganisms (GCM) 10K type strain sequencing project: providing services to taxonomists for standard genome sequencing and annotation.</title>
        <authorList>
            <consortium name="The Broad Institute Genomics Platform"/>
            <consortium name="The Broad Institute Genome Sequencing Center for Infectious Disease"/>
            <person name="Wu L."/>
            <person name="Ma J."/>
        </authorList>
    </citation>
    <scope>NUCLEOTIDE SEQUENCE [LARGE SCALE GENOMIC DNA]</scope>
    <source>
        <strain evidence="6">JCM 18956</strain>
    </source>
</reference>
<name>A0ABP8VT04_9MICO</name>
<dbReference type="InterPro" id="IPR017871">
    <property type="entry name" value="ABC_transporter-like_CS"/>
</dbReference>